<name>D8QEC2_SCHCM</name>
<sequence>MPLFSKNHHTTTTGTHGAGHYDQYGTGTTGTHHGVGTGPTHHGAGTTGTHHYGTEDAYEGMGGHTAPHGSEYAAEPYGNNSDREGRTLKELGEADRMEEEANIRRQRALAHGTAPGAGRTDTVFLERLSTCTVTPLLSLETKYTVWQGSPALSYFLHSLQDVDIQTSMYIDGRLSVFGHVQSISGLLPIATLAPFTKTGNPDSEQGQYFIWIGIFIITEL</sequence>
<gene>
    <name evidence="2" type="ORF">SCHCODRAFT_237122</name>
</gene>
<organism evidence="3">
    <name type="scientific">Schizophyllum commune (strain H4-8 / FGSC 9210)</name>
    <name type="common">Split gill fungus</name>
    <dbReference type="NCBI Taxonomy" id="578458"/>
    <lineage>
        <taxon>Eukaryota</taxon>
        <taxon>Fungi</taxon>
        <taxon>Dikarya</taxon>
        <taxon>Basidiomycota</taxon>
        <taxon>Agaricomycotina</taxon>
        <taxon>Agaricomycetes</taxon>
        <taxon>Agaricomycetidae</taxon>
        <taxon>Agaricales</taxon>
        <taxon>Schizophyllaceae</taxon>
        <taxon>Schizophyllum</taxon>
    </lineage>
</organism>
<dbReference type="Proteomes" id="UP000007431">
    <property type="component" value="Unassembled WGS sequence"/>
</dbReference>
<dbReference type="InParanoid" id="D8QEC2"/>
<dbReference type="OrthoDB" id="2590620at2759"/>
<dbReference type="HOGENOM" id="CLU_1256689_0_0_1"/>
<dbReference type="EMBL" id="GL377310">
    <property type="protein sequence ID" value="EFI93825.1"/>
    <property type="molecule type" value="Genomic_DNA"/>
</dbReference>
<reference evidence="2 3" key="1">
    <citation type="journal article" date="2010" name="Nat. Biotechnol.">
        <title>Genome sequence of the model mushroom Schizophyllum commune.</title>
        <authorList>
            <person name="Ohm R.A."/>
            <person name="de Jong J.F."/>
            <person name="Lugones L.G."/>
            <person name="Aerts A."/>
            <person name="Kothe E."/>
            <person name="Stajich J.E."/>
            <person name="de Vries R.P."/>
            <person name="Record E."/>
            <person name="Levasseur A."/>
            <person name="Baker S.E."/>
            <person name="Bartholomew K.A."/>
            <person name="Coutinho P.M."/>
            <person name="Erdmann S."/>
            <person name="Fowler T.J."/>
            <person name="Gathman A.C."/>
            <person name="Lombard V."/>
            <person name="Henrissat B."/>
            <person name="Knabe N."/>
            <person name="Kuees U."/>
            <person name="Lilly W.W."/>
            <person name="Lindquist E."/>
            <person name="Lucas S."/>
            <person name="Magnuson J.K."/>
            <person name="Piumi F."/>
            <person name="Raudaskoski M."/>
            <person name="Salamov A."/>
            <person name="Schmutz J."/>
            <person name="Schwarze F.W.M.R."/>
            <person name="vanKuyk P.A."/>
            <person name="Horton J.S."/>
            <person name="Grigoriev I.V."/>
            <person name="Woesten H.A.B."/>
        </authorList>
    </citation>
    <scope>NUCLEOTIDE SEQUENCE [LARGE SCALE GENOMIC DNA]</scope>
    <source>
        <strain evidence="3">H4-8 / FGSC 9210</strain>
    </source>
</reference>
<evidence type="ECO:0000256" key="1">
    <source>
        <dbReference type="SAM" id="MobiDB-lite"/>
    </source>
</evidence>
<protein>
    <submittedName>
        <fullName evidence="2">Uncharacterized protein</fullName>
    </submittedName>
</protein>
<accession>D8QEC2</accession>
<feature type="region of interest" description="Disordered" evidence="1">
    <location>
        <begin position="1"/>
        <end position="85"/>
    </location>
</feature>
<proteinExistence type="predicted"/>
<dbReference type="RefSeq" id="XP_003028728.1">
    <property type="nucleotide sequence ID" value="XM_003028682.1"/>
</dbReference>
<keyword evidence="3" id="KW-1185">Reference proteome</keyword>
<dbReference type="AlphaFoldDB" id="D8QEC2"/>
<dbReference type="VEuPathDB" id="FungiDB:SCHCODRAFT_02513759"/>
<evidence type="ECO:0000313" key="2">
    <source>
        <dbReference type="EMBL" id="EFI93825.1"/>
    </source>
</evidence>
<feature type="compositionally biased region" description="Low complexity" evidence="1">
    <location>
        <begin position="10"/>
        <end position="51"/>
    </location>
</feature>
<dbReference type="KEGG" id="scm:SCHCO_02513759"/>
<evidence type="ECO:0000313" key="3">
    <source>
        <dbReference type="Proteomes" id="UP000007431"/>
    </source>
</evidence>
<dbReference type="GeneID" id="9590603"/>